<feature type="chain" id="PRO_5006918162" evidence="1">
    <location>
        <begin position="31"/>
        <end position="107"/>
    </location>
</feature>
<dbReference type="RefSeq" id="WP_408606979.1">
    <property type="nucleotide sequence ID" value="NZ_CAAAII010000006.1"/>
</dbReference>
<comment type="caution">
    <text evidence="2">The sequence shown here is derived from an EMBL/GenBank/DDBJ whole genome shotgun (WGS) entry which is preliminary data.</text>
</comment>
<evidence type="ECO:0000256" key="1">
    <source>
        <dbReference type="SAM" id="SignalP"/>
    </source>
</evidence>
<name>A0A0W0Z133_LEGSP</name>
<accession>A0A0W0Z133</accession>
<feature type="signal peptide" evidence="1">
    <location>
        <begin position="1"/>
        <end position="30"/>
    </location>
</feature>
<dbReference type="EMBL" id="LNYX01000029">
    <property type="protein sequence ID" value="KTD62531.1"/>
    <property type="molecule type" value="Genomic_DNA"/>
</dbReference>
<reference evidence="2 3" key="1">
    <citation type="submission" date="2015-11" db="EMBL/GenBank/DDBJ databases">
        <title>Genomic analysis of 38 Legionella species identifies large and diverse effector repertoires.</title>
        <authorList>
            <person name="Burstein D."/>
            <person name="Amaro F."/>
            <person name="Zusman T."/>
            <person name="Lifshitz Z."/>
            <person name="Cohen O."/>
            <person name="Gilbert J.A."/>
            <person name="Pupko T."/>
            <person name="Shuman H.A."/>
            <person name="Segal G."/>
        </authorList>
    </citation>
    <scope>NUCLEOTIDE SEQUENCE [LARGE SCALE GENOMIC DNA]</scope>
    <source>
        <strain evidence="2 3">Mt.St.Helens-9</strain>
    </source>
</reference>
<dbReference type="AlphaFoldDB" id="A0A0W0Z133"/>
<evidence type="ECO:0000313" key="2">
    <source>
        <dbReference type="EMBL" id="KTD62531.1"/>
    </source>
</evidence>
<dbReference type="PATRIC" id="fig|452.5.peg.1921"/>
<protein>
    <submittedName>
        <fullName evidence="2">Uncharacterized protein</fullName>
    </submittedName>
</protein>
<sequence>MFIYSLGISGMNHFISVCLLALLPFSTALANCDLTRFRWECEIPIKVKPTRTAYSLVYCGNSYGYVTPAQFEILRRYHRRSVNMVLKINGEYVDSPCIPARKYPDHD</sequence>
<proteinExistence type="predicted"/>
<organism evidence="2 3">
    <name type="scientific">Legionella spiritensis</name>
    <dbReference type="NCBI Taxonomy" id="452"/>
    <lineage>
        <taxon>Bacteria</taxon>
        <taxon>Pseudomonadati</taxon>
        <taxon>Pseudomonadota</taxon>
        <taxon>Gammaproteobacteria</taxon>
        <taxon>Legionellales</taxon>
        <taxon>Legionellaceae</taxon>
        <taxon>Legionella</taxon>
    </lineage>
</organism>
<evidence type="ECO:0000313" key="3">
    <source>
        <dbReference type="Proteomes" id="UP000054877"/>
    </source>
</evidence>
<keyword evidence="1" id="KW-0732">Signal</keyword>
<dbReference type="Proteomes" id="UP000054877">
    <property type="component" value="Unassembled WGS sequence"/>
</dbReference>
<keyword evidence="3" id="KW-1185">Reference proteome</keyword>
<gene>
    <name evidence="2" type="ORF">Lspi_1743</name>
</gene>